<evidence type="ECO:0000259" key="2">
    <source>
        <dbReference type="Pfam" id="PF19489"/>
    </source>
</evidence>
<dbReference type="RefSeq" id="WP_069946173.1">
    <property type="nucleotide sequence ID" value="NZ_CP014143.1"/>
</dbReference>
<sequence length="210" mass="24152" precursor="true">MFQNNNNRLITRLLLLLLAGSLAGCATSPPSNPDDICSIFREKKDWYGAAKDAEEKWGSPVATTMAFLHQESRFVHDAKPPRTKILWIFPGPRPSDAYGYSQALGTTWRGYQRSTFNYGADRDDFEDAVDFVAWYNNTSARQCRIKPHDTYHLYLAYHEGHGGFNRRSFRNKTWLKQVAKKVSAQSSKYRRQLAGCESSLKRRKKFLGIF</sequence>
<gene>
    <name evidence="3" type="ORF">AUP74_00500</name>
</gene>
<organism evidence="3 4">
    <name type="scientific">Microbulbifer aggregans</name>
    <dbReference type="NCBI Taxonomy" id="1769779"/>
    <lineage>
        <taxon>Bacteria</taxon>
        <taxon>Pseudomonadati</taxon>
        <taxon>Pseudomonadota</taxon>
        <taxon>Gammaproteobacteria</taxon>
        <taxon>Cellvibrionales</taxon>
        <taxon>Microbulbiferaceae</taxon>
        <taxon>Microbulbifer</taxon>
    </lineage>
</organism>
<dbReference type="EMBL" id="CP014143">
    <property type="protein sequence ID" value="AOS95970.1"/>
    <property type="molecule type" value="Genomic_DNA"/>
</dbReference>
<dbReference type="PATRIC" id="fig|1769779.3.peg.502"/>
<evidence type="ECO:0000256" key="1">
    <source>
        <dbReference type="SAM" id="SignalP"/>
    </source>
</evidence>
<evidence type="ECO:0000313" key="4">
    <source>
        <dbReference type="Proteomes" id="UP000095672"/>
    </source>
</evidence>
<evidence type="ECO:0000313" key="3">
    <source>
        <dbReference type="EMBL" id="AOS95970.1"/>
    </source>
</evidence>
<dbReference type="STRING" id="1769779.AUP74_00500"/>
<dbReference type="OrthoDB" id="9789144at2"/>
<proteinExistence type="predicted"/>
<dbReference type="InterPro" id="IPR023346">
    <property type="entry name" value="Lysozyme-like_dom_sf"/>
</dbReference>
<dbReference type="CDD" id="cd00442">
    <property type="entry name" value="Lyz-like"/>
    <property type="match status" value="1"/>
</dbReference>
<keyword evidence="1" id="KW-0732">Signal</keyword>
<dbReference type="SUPFAM" id="SSF53955">
    <property type="entry name" value="Lysozyme-like"/>
    <property type="match status" value="1"/>
</dbReference>
<feature type="signal peptide" evidence="1">
    <location>
        <begin position="1"/>
        <end position="26"/>
    </location>
</feature>
<dbReference type="Pfam" id="PF19489">
    <property type="entry name" value="SLT_4"/>
    <property type="match status" value="1"/>
</dbReference>
<protein>
    <recommendedName>
        <fullName evidence="2">Transglycosylase SLT domain-containing protein</fullName>
    </recommendedName>
</protein>
<dbReference type="AlphaFoldDB" id="A0A1C9W4C3"/>
<keyword evidence="4" id="KW-1185">Reference proteome</keyword>
<dbReference type="KEGG" id="micc:AUP74_00500"/>
<dbReference type="Proteomes" id="UP000095672">
    <property type="component" value="Chromosome"/>
</dbReference>
<feature type="domain" description="Transglycosylase SLT" evidence="2">
    <location>
        <begin position="14"/>
        <end position="196"/>
    </location>
</feature>
<feature type="chain" id="PRO_5008895406" description="Transglycosylase SLT domain-containing protein" evidence="1">
    <location>
        <begin position="27"/>
        <end position="210"/>
    </location>
</feature>
<dbReference type="InterPro" id="IPR045795">
    <property type="entry name" value="SLT_4"/>
</dbReference>
<accession>A0A1C9W4C3</accession>
<name>A0A1C9W4C3_9GAMM</name>
<dbReference type="Gene3D" id="1.10.530.10">
    <property type="match status" value="1"/>
</dbReference>
<reference evidence="4" key="1">
    <citation type="submission" date="2016-01" db="EMBL/GenBank/DDBJ databases">
        <title>Complete genome sequence of Microbulbifer sp. CCB-MM1, a halophile isolated from Matang Mangrove Forest, Perak.</title>
        <authorList>
            <person name="Moh T.H."/>
            <person name="Dinesh B."/>
            <person name="Lau N.-S."/>
            <person name="Go F."/>
            <person name="Alexander Chong S.-C."/>
        </authorList>
    </citation>
    <scope>NUCLEOTIDE SEQUENCE [LARGE SCALE GENOMIC DNA]</scope>
    <source>
        <strain evidence="4">CCB-MM1</strain>
    </source>
</reference>